<organism evidence="2 3">
    <name type="scientific">Leptospira kemamanensis</name>
    <dbReference type="NCBI Taxonomy" id="2484942"/>
    <lineage>
        <taxon>Bacteria</taxon>
        <taxon>Pseudomonadati</taxon>
        <taxon>Spirochaetota</taxon>
        <taxon>Spirochaetia</taxon>
        <taxon>Leptospirales</taxon>
        <taxon>Leptospiraceae</taxon>
        <taxon>Leptospira</taxon>
    </lineage>
</organism>
<proteinExistence type="predicted"/>
<accession>A0A4R9JUE4</accession>
<dbReference type="Proteomes" id="UP000297609">
    <property type="component" value="Unassembled WGS sequence"/>
</dbReference>
<sequence length="324" mass="35955">MKRILFVFSLSFSFQCSMLGVLQDKIPTPQFSFESIQIQQITFTDITLGVETSVSNPYPVSLPSSLLDMDIKIEGLKLSQVKTDLGAIEAKKTKSLPLEVKLKYTDLYQLYKKFPTKQMLEVSAEGNMKVPIPKQWQLLGKDSLTFPFVQKREIPAVLPDVEIQNFKILMPTESEILSASNTESLVGTTTTFLKGLLGGSKTPVTSAAKAGLTGLNLNLKTEFDFVFKNQAASDLNLTDLKYNLQLAGENFLNGSPKEIINGGKESTVKVSNQFPLASIGTSLYKTIQSKEALYQLQGDSGLIVPNLRENIPFSYEKKGKFQWQ</sequence>
<dbReference type="EMBL" id="RQGG01000013">
    <property type="protein sequence ID" value="TGL54963.1"/>
    <property type="molecule type" value="Genomic_DNA"/>
</dbReference>
<dbReference type="InterPro" id="IPR045043">
    <property type="entry name" value="Lea14-like"/>
</dbReference>
<dbReference type="RefSeq" id="WP_135618054.1">
    <property type="nucleotide sequence ID" value="NZ_RQGG01000013.1"/>
</dbReference>
<evidence type="ECO:0000313" key="2">
    <source>
        <dbReference type="EMBL" id="TGL54963.1"/>
    </source>
</evidence>
<gene>
    <name evidence="2" type="ORF">EHQ59_04970</name>
</gene>
<reference evidence="2" key="1">
    <citation type="journal article" date="2019" name="PLoS Negl. Trop. Dis.">
        <title>Revisiting the worldwide diversity of Leptospira species in the environment.</title>
        <authorList>
            <person name="Vincent A.T."/>
            <person name="Schiettekatte O."/>
            <person name="Bourhy P."/>
            <person name="Veyrier F.J."/>
            <person name="Picardeau M."/>
        </authorList>
    </citation>
    <scope>NUCLEOTIDE SEQUENCE [LARGE SCALE GENOMIC DNA]</scope>
    <source>
        <strain evidence="2">201702454</strain>
    </source>
</reference>
<feature type="domain" description="Late embryogenesis abundant protein LEA-2 subgroup" evidence="1">
    <location>
        <begin position="53"/>
        <end position="134"/>
    </location>
</feature>
<dbReference type="Gene3D" id="2.60.40.1820">
    <property type="match status" value="2"/>
</dbReference>
<dbReference type="PANTHER" id="PTHR31459">
    <property type="match status" value="1"/>
</dbReference>
<dbReference type="AlphaFoldDB" id="A0A4R9JUE4"/>
<protein>
    <recommendedName>
        <fullName evidence="1">Late embryogenesis abundant protein LEA-2 subgroup domain-containing protein</fullName>
    </recommendedName>
</protein>
<dbReference type="SUPFAM" id="SSF117070">
    <property type="entry name" value="LEA14-like"/>
    <property type="match status" value="2"/>
</dbReference>
<dbReference type="PANTHER" id="PTHR31459:SF2">
    <property type="entry name" value="OS03G0843300 PROTEIN"/>
    <property type="match status" value="1"/>
</dbReference>
<name>A0A4R9JUE4_9LEPT</name>
<comment type="caution">
    <text evidence="2">The sequence shown here is derived from an EMBL/GenBank/DDBJ whole genome shotgun (WGS) entry which is preliminary data.</text>
</comment>
<dbReference type="InterPro" id="IPR004864">
    <property type="entry name" value="LEA_2"/>
</dbReference>
<evidence type="ECO:0000259" key="1">
    <source>
        <dbReference type="Pfam" id="PF03168"/>
    </source>
</evidence>
<dbReference type="OrthoDB" id="341018at2"/>
<keyword evidence="3" id="KW-1185">Reference proteome</keyword>
<evidence type="ECO:0000313" key="3">
    <source>
        <dbReference type="Proteomes" id="UP000297609"/>
    </source>
</evidence>
<dbReference type="Pfam" id="PF03168">
    <property type="entry name" value="LEA_2"/>
    <property type="match status" value="1"/>
</dbReference>